<sequence length="251" mass="26087">MDSDNRDPAGQAPASVTVVATTLAAYYIDDNSIKPCCWVNVYGPPGDTVYCDLTGGELIVPPPGNLYDGDGTSYGTGPYKTTFDNNGGGVAFLVRAPYSLAPPDVSKLFAIVVTAKDPSGGPTATGNPSFQKYTDANPYNHPNKHLVGYNFTTGAAADGVAPCCVYVKADSDKWKVVRVSVDGSATIVASGGSQQRDVELEEDGTAVIMIVDKTAETVNVNVSLPNSPGTEALAPFQVSFVDPPKVQVSAA</sequence>
<proteinExistence type="predicted"/>
<gene>
    <name evidence="1" type="ORF">C0Z19_24980</name>
</gene>
<dbReference type="RefSeq" id="WP_102612511.1">
    <property type="nucleotide sequence ID" value="NZ_CADIKD010000018.1"/>
</dbReference>
<organism evidence="1 2">
    <name type="scientific">Trinickia soli</name>
    <dbReference type="NCBI Taxonomy" id="380675"/>
    <lineage>
        <taxon>Bacteria</taxon>
        <taxon>Pseudomonadati</taxon>
        <taxon>Pseudomonadota</taxon>
        <taxon>Betaproteobacteria</taxon>
        <taxon>Burkholderiales</taxon>
        <taxon>Burkholderiaceae</taxon>
        <taxon>Trinickia</taxon>
    </lineage>
</organism>
<reference evidence="1 2" key="1">
    <citation type="submission" date="2018-01" db="EMBL/GenBank/DDBJ databases">
        <title>Whole genome analyses suggest that Burkholderia sensu lato contains two further novel genera in the rhizoxinica-symbiotica group Mycetohabitans gen. nov., and Trinickia gen. nov.: implications for the evolution of diazotrophy and nodulation in the Burkholderiaceae.</title>
        <authorList>
            <person name="Estrada-de los Santos P."/>
            <person name="Palmer M."/>
            <person name="Chavez-Ramirez B."/>
            <person name="Beukes C."/>
            <person name="Steenkamp E.T."/>
            <person name="Hirsch A.M."/>
            <person name="Manyaka P."/>
            <person name="Maluk M."/>
            <person name="Lafos M."/>
            <person name="Crook M."/>
            <person name="Gross E."/>
            <person name="Simon M.F."/>
            <person name="Bueno dos Reis Junior F."/>
            <person name="Poole P.S."/>
            <person name="Venter S.N."/>
            <person name="James E.K."/>
        </authorList>
    </citation>
    <scope>NUCLEOTIDE SEQUENCE [LARGE SCALE GENOMIC DNA]</scope>
    <source>
        <strain evidence="1 2">GP25-8</strain>
    </source>
</reference>
<name>A0A2N7VJ27_9BURK</name>
<evidence type="ECO:0000313" key="2">
    <source>
        <dbReference type="Proteomes" id="UP000235347"/>
    </source>
</evidence>
<dbReference type="EMBL" id="PNYB01000031">
    <property type="protein sequence ID" value="PMS17159.1"/>
    <property type="molecule type" value="Genomic_DNA"/>
</dbReference>
<keyword evidence="2" id="KW-1185">Reference proteome</keyword>
<dbReference type="Proteomes" id="UP000235347">
    <property type="component" value="Unassembled WGS sequence"/>
</dbReference>
<comment type="caution">
    <text evidence="1">The sequence shown here is derived from an EMBL/GenBank/DDBJ whole genome shotgun (WGS) entry which is preliminary data.</text>
</comment>
<dbReference type="AlphaFoldDB" id="A0A2N7VJ27"/>
<accession>A0A2N7VJ27</accession>
<protein>
    <submittedName>
        <fullName evidence="1">Uncharacterized protein</fullName>
    </submittedName>
</protein>
<evidence type="ECO:0000313" key="1">
    <source>
        <dbReference type="EMBL" id="PMS17159.1"/>
    </source>
</evidence>